<dbReference type="GO" id="GO:0003677">
    <property type="term" value="F:DNA binding"/>
    <property type="evidence" value="ECO:0007669"/>
    <property type="project" value="UniProtKB-KW"/>
</dbReference>
<keyword evidence="5" id="KW-0540">Nuclease</keyword>
<evidence type="ECO:0000256" key="1">
    <source>
        <dbReference type="ARBA" id="ARBA00023015"/>
    </source>
</evidence>
<proteinExistence type="predicted"/>
<dbReference type="SUPFAM" id="SSF54060">
    <property type="entry name" value="His-Me finger endonucleases"/>
    <property type="match status" value="1"/>
</dbReference>
<dbReference type="Pfam" id="PF13392">
    <property type="entry name" value="HNH_3"/>
    <property type="match status" value="1"/>
</dbReference>
<sequence>MENKSLTPEMVLSVVDYDPETGKFYWRWRSGRERTTSAWNARFAFNECSAIDAEGYVRIRICGRLYQAHRLSWLVTYGAFPDGILDHINRIRTDNRVDNLRIATHSENMQNRKIQRNNKSGFRGVSWDEKYKKWRARINAGGKCINLGYHETAEQASAAFELARPKYHRI</sequence>
<dbReference type="EMBL" id="DACXIC010000053">
    <property type="protein sequence ID" value="HAU4359828.1"/>
    <property type="molecule type" value="Genomic_DNA"/>
</dbReference>
<feature type="domain" description="AP2/ERF" evidence="4">
    <location>
        <begin position="121"/>
        <end position="170"/>
    </location>
</feature>
<accession>A0AAD3UPN4</accession>
<organism evidence="5 6">
    <name type="scientific">Klebsiella oxytoca</name>
    <dbReference type="NCBI Taxonomy" id="571"/>
    <lineage>
        <taxon>Bacteria</taxon>
        <taxon>Pseudomonadati</taxon>
        <taxon>Pseudomonadota</taxon>
        <taxon>Gammaproteobacteria</taxon>
        <taxon>Enterobacterales</taxon>
        <taxon>Enterobacteriaceae</taxon>
        <taxon>Klebsiella/Raoultella group</taxon>
        <taxon>Klebsiella</taxon>
    </lineage>
</organism>
<keyword evidence="5" id="KW-0255">Endonuclease</keyword>
<dbReference type="InterPro" id="IPR044925">
    <property type="entry name" value="His-Me_finger_sf"/>
</dbReference>
<evidence type="ECO:0000259" key="4">
    <source>
        <dbReference type="PROSITE" id="PS51032"/>
    </source>
</evidence>
<dbReference type="InterPro" id="IPR016177">
    <property type="entry name" value="DNA-bd_dom_sf"/>
</dbReference>
<evidence type="ECO:0000256" key="2">
    <source>
        <dbReference type="ARBA" id="ARBA00023125"/>
    </source>
</evidence>
<evidence type="ECO:0000313" key="5">
    <source>
        <dbReference type="EMBL" id="HAU4359828.1"/>
    </source>
</evidence>
<gene>
    <name evidence="5" type="ORF">F6W21_26225</name>
</gene>
<dbReference type="SUPFAM" id="SSF54171">
    <property type="entry name" value="DNA-binding domain"/>
    <property type="match status" value="1"/>
</dbReference>
<keyword evidence="2" id="KW-0238">DNA-binding</keyword>
<dbReference type="InterPro" id="IPR001471">
    <property type="entry name" value="AP2/ERF_dom"/>
</dbReference>
<dbReference type="InterPro" id="IPR036955">
    <property type="entry name" value="AP2/ERF_dom_sf"/>
</dbReference>
<evidence type="ECO:0000313" key="6">
    <source>
        <dbReference type="Proteomes" id="UP000868497"/>
    </source>
</evidence>
<dbReference type="PROSITE" id="PS51032">
    <property type="entry name" value="AP2_ERF"/>
    <property type="match status" value="1"/>
</dbReference>
<dbReference type="Proteomes" id="UP000868497">
    <property type="component" value="Unassembled WGS sequence"/>
</dbReference>
<keyword evidence="1" id="KW-0805">Transcription regulation</keyword>
<name>A0AAD3UPN4_KLEOX</name>
<dbReference type="GO" id="GO:0004519">
    <property type="term" value="F:endonuclease activity"/>
    <property type="evidence" value="ECO:0007669"/>
    <property type="project" value="UniProtKB-KW"/>
</dbReference>
<keyword evidence="3" id="KW-0804">Transcription</keyword>
<dbReference type="InterPro" id="IPR003615">
    <property type="entry name" value="HNH_nuc"/>
</dbReference>
<comment type="caution">
    <text evidence="5">The sequence shown here is derived from an EMBL/GenBank/DDBJ whole genome shotgun (WGS) entry which is preliminary data.</text>
</comment>
<protein>
    <submittedName>
        <fullName evidence="5">HNH endonuclease</fullName>
    </submittedName>
</protein>
<reference evidence="5" key="1">
    <citation type="journal article" date="2018" name="Genome Biol.">
        <title>SKESA: strategic k-mer extension for scrupulous assemblies.</title>
        <authorList>
            <person name="Souvorov A."/>
            <person name="Agarwala R."/>
            <person name="Lipman D.J."/>
        </authorList>
    </citation>
    <scope>NUCLEOTIDE SEQUENCE</scope>
    <source>
        <strain evidence="5">AUSMDU00005748</strain>
    </source>
</reference>
<dbReference type="GO" id="GO:0003700">
    <property type="term" value="F:DNA-binding transcription factor activity"/>
    <property type="evidence" value="ECO:0007669"/>
    <property type="project" value="InterPro"/>
</dbReference>
<dbReference type="Gene3D" id="3.90.75.20">
    <property type="match status" value="1"/>
</dbReference>
<reference evidence="5" key="2">
    <citation type="submission" date="2019-09" db="EMBL/GenBank/DDBJ databases">
        <authorList>
            <consortium name="NCBI Pathogen Detection Project"/>
        </authorList>
    </citation>
    <scope>NUCLEOTIDE SEQUENCE</scope>
    <source>
        <strain evidence="5">AUSMDU00005748</strain>
    </source>
</reference>
<dbReference type="AlphaFoldDB" id="A0AAD3UPN4"/>
<keyword evidence="5" id="KW-0378">Hydrolase</keyword>
<evidence type="ECO:0000256" key="3">
    <source>
        <dbReference type="ARBA" id="ARBA00023163"/>
    </source>
</evidence>
<dbReference type="Gene3D" id="3.30.730.10">
    <property type="entry name" value="AP2/ERF domain"/>
    <property type="match status" value="1"/>
</dbReference>
<dbReference type="RefSeq" id="WP_202860324.1">
    <property type="nucleotide sequence ID" value="NZ_JAETUX010000001.1"/>
</dbReference>